<dbReference type="EMBL" id="JAUMVS010000344">
    <property type="protein sequence ID" value="MDO4842864.1"/>
    <property type="molecule type" value="Genomic_DNA"/>
</dbReference>
<dbReference type="InterPro" id="IPR015943">
    <property type="entry name" value="WD40/YVTN_repeat-like_dom_sf"/>
</dbReference>
<evidence type="ECO:0000313" key="2">
    <source>
        <dbReference type="EMBL" id="MDO4842864.1"/>
    </source>
</evidence>
<dbReference type="InterPro" id="IPR027946">
    <property type="entry name" value="Ogl_dom"/>
</dbReference>
<dbReference type="AlphaFoldDB" id="A0AA43UBL9"/>
<keyword evidence="2" id="KW-0456">Lyase</keyword>
<proteinExistence type="predicted"/>
<gene>
    <name evidence="2" type="ORF">Q3982_09335</name>
</gene>
<dbReference type="GO" id="GO:0047487">
    <property type="term" value="F:oligogalacturonide lyase activity"/>
    <property type="evidence" value="ECO:0007669"/>
    <property type="project" value="InterPro"/>
</dbReference>
<sequence length="371" mass="42554">MAVGEIFQSRPISYIDERTGYRVIRPIQEDGNRHMYFTSNPFTGREGELLFSALRGGQENYYRLNFLTGEYQQLTDVRDIRIDRSYYDKASDVLYYGDPYHVFAVNVHTLEARTVYVSKEPLGSLAVTCDGRYLVTFAKTHMMHHGNDAGDVFEIPLWRVFRIDLRSGEETTILYRNQRIDHVQCSPTEPEWFMYCVWGYHCTHQRVWRAHLSGQDGGPIGNEKPNEHRTHEYYTSDGRHVAFHGKLFSYGNEPVFIKTGNTWGICDADGGHERIYRCKPEGKQAGHSIMSHDGRMIVCDGDDCINEVVLDDVAKTCVFRPLAVHASTMSGNFVHPHPSFSHDDRYVVFATDRGGEDRGNIYLIDLASKTK</sequence>
<accession>A0AA43UBL9</accession>
<dbReference type="Proteomes" id="UP001168575">
    <property type="component" value="Unassembled WGS sequence"/>
</dbReference>
<evidence type="ECO:0000259" key="1">
    <source>
        <dbReference type="Pfam" id="PF14583"/>
    </source>
</evidence>
<evidence type="ECO:0000313" key="3">
    <source>
        <dbReference type="Proteomes" id="UP001168575"/>
    </source>
</evidence>
<reference evidence="2" key="1">
    <citation type="submission" date="2023-07" db="EMBL/GenBank/DDBJ databases">
        <title>Between Cages and Wild: Unraveling the Impact of Captivity on Animal Microbiomes and Antimicrobial Resistance.</title>
        <authorList>
            <person name="Schmartz G.P."/>
            <person name="Rehner J."/>
            <person name="Schuff M.J."/>
            <person name="Becker S.L."/>
            <person name="Kravczyk M."/>
            <person name="Gurevich A."/>
            <person name="Francke R."/>
            <person name="Mueller R."/>
            <person name="Keller V."/>
            <person name="Keller A."/>
        </authorList>
    </citation>
    <scope>NUCLEOTIDE SEQUENCE</scope>
    <source>
        <strain evidence="2">S12M_St_49</strain>
    </source>
</reference>
<protein>
    <submittedName>
        <fullName evidence="2">Oligogalacturonate lyase family protein</fullName>
    </submittedName>
</protein>
<keyword evidence="3" id="KW-1185">Reference proteome</keyword>
<organism evidence="2 3">
    <name type="scientific">Phoenicibacter congonensis</name>
    <dbReference type="NCBI Taxonomy" id="1944646"/>
    <lineage>
        <taxon>Bacteria</taxon>
        <taxon>Bacillati</taxon>
        <taxon>Actinomycetota</taxon>
        <taxon>Coriobacteriia</taxon>
        <taxon>Eggerthellales</taxon>
        <taxon>Eggerthellaceae</taxon>
        <taxon>Phoenicibacter</taxon>
    </lineage>
</organism>
<comment type="caution">
    <text evidence="2">The sequence shown here is derived from an EMBL/GenBank/DDBJ whole genome shotgun (WGS) entry which is preliminary data.</text>
</comment>
<feature type="domain" description="Oligogalacturonate lyase" evidence="1">
    <location>
        <begin position="12"/>
        <end position="366"/>
    </location>
</feature>
<dbReference type="Gene3D" id="2.130.10.10">
    <property type="entry name" value="YVTN repeat-like/Quinoprotein amine dehydrogenase"/>
    <property type="match status" value="1"/>
</dbReference>
<name>A0AA43UBL9_9ACTN</name>
<dbReference type="GO" id="GO:0045490">
    <property type="term" value="P:pectin catabolic process"/>
    <property type="evidence" value="ECO:0007669"/>
    <property type="project" value="InterPro"/>
</dbReference>
<dbReference type="Pfam" id="PF14583">
    <property type="entry name" value="Pectate_lyase22"/>
    <property type="match status" value="1"/>
</dbReference>
<dbReference type="SUPFAM" id="SSF82171">
    <property type="entry name" value="DPP6 N-terminal domain-like"/>
    <property type="match status" value="1"/>
</dbReference>